<reference evidence="4 5" key="1">
    <citation type="submission" date="2019-07" db="EMBL/GenBank/DDBJ databases">
        <authorList>
            <person name="Kim J."/>
        </authorList>
    </citation>
    <scope>NUCLEOTIDE SEQUENCE [LARGE SCALE GENOMIC DNA]</scope>
    <source>
        <strain evidence="4 5">JC52</strain>
    </source>
</reference>
<comment type="caution">
    <text evidence="4">The sequence shown here is derived from an EMBL/GenBank/DDBJ whole genome shotgun (WGS) entry which is preliminary data.</text>
</comment>
<feature type="chain" id="PRO_5038881974" evidence="3">
    <location>
        <begin position="32"/>
        <end position="518"/>
    </location>
</feature>
<dbReference type="RefSeq" id="WP_144849899.1">
    <property type="nucleotide sequence ID" value="NZ_VNJI01000024.1"/>
</dbReference>
<keyword evidence="1 3" id="KW-0732">Signal</keyword>
<dbReference type="Proteomes" id="UP000317036">
    <property type="component" value="Unassembled WGS sequence"/>
</dbReference>
<evidence type="ECO:0000256" key="2">
    <source>
        <dbReference type="SAM" id="MobiDB-lite"/>
    </source>
</evidence>
<sequence length="518" mass="58335">MRKGYISNIRNKKKTLSMVGMNLILAMLVAACSPTGGSSGAGQGTPAQGTPAQGTGTAARDDQKPLDLKVMSFLYFQVPDMKNAVWTEIQKKLNVNLTVDWVPQSDYTSKLDIVLASGDLPDIIDSPENYLPTVNAAKQGLFWDLTPFLGDYKDYPNLKKIVPEWSKYFKIDGKLYSLPLTRPKLNVIPQIRKDWLDKLGLPMPQTMDEFAADLKQIVQKNMAGNGNTIGMEFNDYYSRAFGTNEPVNNSEGGLIYPFLTKNYTDFVAWYRDRYADGVLPKEFSVMKGAQLQDMFTSGSSASYVWNIYHAWTATDALRKKGMTDANVDSLIMKGPKGYALERTVGSGGYILISKKVPEDKVKRILKMFDQSADPALLDLFTYGIEGVDFTTADGVKKLTDVGKKEIDTDLYQFVPIADDRWLKVRDPQASKEWNEAKIKEMEPVENIAQVPLSTVLFSDSWLKVWSKYSDEWTAMRTKAITGAISMQDYQAYVDKLNNMPDFKKAYKEFAESYKQMQQ</sequence>
<name>A0A559K8C7_9BACL</name>
<proteinExistence type="predicted"/>
<feature type="region of interest" description="Disordered" evidence="2">
    <location>
        <begin position="37"/>
        <end position="61"/>
    </location>
</feature>
<dbReference type="Gene3D" id="3.40.190.10">
    <property type="entry name" value="Periplasmic binding protein-like II"/>
    <property type="match status" value="2"/>
</dbReference>
<accession>A0A559K8C7</accession>
<feature type="signal peptide" evidence="3">
    <location>
        <begin position="1"/>
        <end position="31"/>
    </location>
</feature>
<keyword evidence="5" id="KW-1185">Reference proteome</keyword>
<evidence type="ECO:0000256" key="3">
    <source>
        <dbReference type="SAM" id="SignalP"/>
    </source>
</evidence>
<feature type="compositionally biased region" description="Polar residues" evidence="2">
    <location>
        <begin position="45"/>
        <end position="56"/>
    </location>
</feature>
<protein>
    <submittedName>
        <fullName evidence="4">Extracellular solute-binding protein</fullName>
    </submittedName>
</protein>
<dbReference type="OrthoDB" id="1988587at2"/>
<organism evidence="4 5">
    <name type="scientific">Paenibacillus cremeus</name>
    <dbReference type="NCBI Taxonomy" id="2163881"/>
    <lineage>
        <taxon>Bacteria</taxon>
        <taxon>Bacillati</taxon>
        <taxon>Bacillota</taxon>
        <taxon>Bacilli</taxon>
        <taxon>Bacillales</taxon>
        <taxon>Paenibacillaceae</taxon>
        <taxon>Paenibacillus</taxon>
    </lineage>
</organism>
<dbReference type="InterPro" id="IPR050490">
    <property type="entry name" value="Bact_solute-bd_prot1"/>
</dbReference>
<dbReference type="AlphaFoldDB" id="A0A559K8C7"/>
<evidence type="ECO:0000313" key="5">
    <source>
        <dbReference type="Proteomes" id="UP000317036"/>
    </source>
</evidence>
<gene>
    <name evidence="4" type="ORF">FPZ49_19240</name>
</gene>
<dbReference type="PANTHER" id="PTHR43649">
    <property type="entry name" value="ARABINOSE-BINDING PROTEIN-RELATED"/>
    <property type="match status" value="1"/>
</dbReference>
<dbReference type="SUPFAM" id="SSF53850">
    <property type="entry name" value="Periplasmic binding protein-like II"/>
    <property type="match status" value="1"/>
</dbReference>
<evidence type="ECO:0000313" key="4">
    <source>
        <dbReference type="EMBL" id="TVY08379.1"/>
    </source>
</evidence>
<dbReference type="PROSITE" id="PS51257">
    <property type="entry name" value="PROKAR_LIPOPROTEIN"/>
    <property type="match status" value="1"/>
</dbReference>
<evidence type="ECO:0000256" key="1">
    <source>
        <dbReference type="ARBA" id="ARBA00022729"/>
    </source>
</evidence>
<dbReference type="PANTHER" id="PTHR43649:SF33">
    <property type="entry name" value="POLYGALACTURONAN_RHAMNOGALACTURONAN-BINDING PROTEIN YTCQ"/>
    <property type="match status" value="1"/>
</dbReference>
<dbReference type="EMBL" id="VNJI01000024">
    <property type="protein sequence ID" value="TVY08379.1"/>
    <property type="molecule type" value="Genomic_DNA"/>
</dbReference>